<gene>
    <name evidence="3" type="ORF">LNINA_LOCUS3784</name>
</gene>
<evidence type="ECO:0000256" key="2">
    <source>
        <dbReference type="SAM" id="Phobius"/>
    </source>
</evidence>
<keyword evidence="4" id="KW-1185">Reference proteome</keyword>
<proteinExistence type="predicted"/>
<evidence type="ECO:0000256" key="1">
    <source>
        <dbReference type="SAM" id="MobiDB-lite"/>
    </source>
</evidence>
<keyword evidence="2" id="KW-1133">Transmembrane helix</keyword>
<feature type="region of interest" description="Disordered" evidence="1">
    <location>
        <begin position="247"/>
        <end position="269"/>
    </location>
</feature>
<name>A0AAV1J5U9_9NEOP</name>
<dbReference type="Proteomes" id="UP001497472">
    <property type="component" value="Unassembled WGS sequence"/>
</dbReference>
<protein>
    <submittedName>
        <fullName evidence="3">Uncharacterized protein</fullName>
    </submittedName>
</protein>
<comment type="caution">
    <text evidence="3">The sequence shown here is derived from an EMBL/GenBank/DDBJ whole genome shotgun (WGS) entry which is preliminary data.</text>
</comment>
<feature type="transmembrane region" description="Helical" evidence="2">
    <location>
        <begin position="192"/>
        <end position="215"/>
    </location>
</feature>
<organism evidence="3 4">
    <name type="scientific">Leptosia nina</name>
    <dbReference type="NCBI Taxonomy" id="320188"/>
    <lineage>
        <taxon>Eukaryota</taxon>
        <taxon>Metazoa</taxon>
        <taxon>Ecdysozoa</taxon>
        <taxon>Arthropoda</taxon>
        <taxon>Hexapoda</taxon>
        <taxon>Insecta</taxon>
        <taxon>Pterygota</taxon>
        <taxon>Neoptera</taxon>
        <taxon>Endopterygota</taxon>
        <taxon>Lepidoptera</taxon>
        <taxon>Glossata</taxon>
        <taxon>Ditrysia</taxon>
        <taxon>Papilionoidea</taxon>
        <taxon>Pieridae</taxon>
        <taxon>Pierinae</taxon>
        <taxon>Leptosia</taxon>
    </lineage>
</organism>
<dbReference type="AlphaFoldDB" id="A0AAV1J5U9"/>
<sequence>MSNPGIFHNARIPEVDSCCGCVNDIKAAAAIIAVLGIVTCPLVSWAVVRHAYVIRVSCVVTASSSRADVVDINLNNILSFGFGANAGLGPSCMIRNATASAAPTTLLREGTQVADKHAQFIAVVRFFGWVVLATDSIFLLCSINLLVKLFRGQGQQAAKYFIMSGLTAVILSFVYGILYVSACIHMGGAFPIFEFVFALVDLITWTTWLHFLVVVHTYSKKLQPKLGVVARIRRFAQTQYKNYTRKSIDRNRRDTGRRKIPNSPKVQRV</sequence>
<keyword evidence="2" id="KW-0812">Transmembrane</keyword>
<feature type="transmembrane region" description="Helical" evidence="2">
    <location>
        <begin position="126"/>
        <end position="147"/>
    </location>
</feature>
<keyword evidence="2" id="KW-0472">Membrane</keyword>
<evidence type="ECO:0000313" key="3">
    <source>
        <dbReference type="EMBL" id="CAK1544002.1"/>
    </source>
</evidence>
<accession>A0AAV1J5U9</accession>
<evidence type="ECO:0000313" key="4">
    <source>
        <dbReference type="Proteomes" id="UP001497472"/>
    </source>
</evidence>
<reference evidence="3 4" key="1">
    <citation type="submission" date="2023-11" db="EMBL/GenBank/DDBJ databases">
        <authorList>
            <person name="Okamura Y."/>
        </authorList>
    </citation>
    <scope>NUCLEOTIDE SEQUENCE [LARGE SCALE GENOMIC DNA]</scope>
</reference>
<dbReference type="EMBL" id="CAVLEF010000005">
    <property type="protein sequence ID" value="CAK1544002.1"/>
    <property type="molecule type" value="Genomic_DNA"/>
</dbReference>
<feature type="transmembrane region" description="Helical" evidence="2">
    <location>
        <begin position="159"/>
        <end position="180"/>
    </location>
</feature>